<sequence length="377" mass="41551">MFKTTLAFLTLLPSIAIAQPGIRVLKIAIDQPVYTNQPLWIRAQATPSDNIRYPFHAAMEDIGCNRLEVKRDGVLLKPHPLSGTTSLDGILCGSAAPSGSPEDRLPIHVLYPLDKPGTYSIRWTVMMPNFNGHPDVLEPQAQSEWLTFEVKQSTPEQQEVWIQTMLANPPTGRGQLAGDYLPSILAAAPDPRVLQVFLKYLHSQDSMVAGMAASGIERLPLSEVLPAVTDSIEHGDPSDELAYFGSYHKGWTQEQQSRIVHAMIPFLQPSTALQSNQSPPYASTPVSAAIKMLHFIFYIPNHAWPENPNLATYADSQVLLAAPNIMARANENAVQELAIYLGSMQSSAHAHDLLLEIAKRTDTAGKQAQICLNWHRQ</sequence>
<dbReference type="EMBL" id="RSDW01000001">
    <property type="protein sequence ID" value="RSL14912.1"/>
    <property type="molecule type" value="Genomic_DNA"/>
</dbReference>
<keyword evidence="3" id="KW-1185">Reference proteome</keyword>
<evidence type="ECO:0000256" key="1">
    <source>
        <dbReference type="SAM" id="SignalP"/>
    </source>
</evidence>
<feature type="chain" id="PRO_5018715741" evidence="1">
    <location>
        <begin position="19"/>
        <end position="377"/>
    </location>
</feature>
<evidence type="ECO:0000313" key="2">
    <source>
        <dbReference type="EMBL" id="RSL14912.1"/>
    </source>
</evidence>
<evidence type="ECO:0000313" key="3">
    <source>
        <dbReference type="Proteomes" id="UP000269669"/>
    </source>
</evidence>
<gene>
    <name evidence="2" type="ORF">EDE15_0382</name>
</gene>
<protein>
    <submittedName>
        <fullName evidence="2">Uncharacterized protein</fullName>
    </submittedName>
</protein>
<proteinExistence type="predicted"/>
<dbReference type="Proteomes" id="UP000269669">
    <property type="component" value="Unassembled WGS sequence"/>
</dbReference>
<feature type="signal peptide" evidence="1">
    <location>
        <begin position="1"/>
        <end position="18"/>
    </location>
</feature>
<name>A0A3R9PPD9_9BACT</name>
<dbReference type="OrthoDB" id="131574at2"/>
<organism evidence="2 3">
    <name type="scientific">Edaphobacter aggregans</name>
    <dbReference type="NCBI Taxonomy" id="570835"/>
    <lineage>
        <taxon>Bacteria</taxon>
        <taxon>Pseudomonadati</taxon>
        <taxon>Acidobacteriota</taxon>
        <taxon>Terriglobia</taxon>
        <taxon>Terriglobales</taxon>
        <taxon>Acidobacteriaceae</taxon>
        <taxon>Edaphobacter</taxon>
    </lineage>
</organism>
<accession>A0A3R9PPD9</accession>
<dbReference type="RefSeq" id="WP_125483722.1">
    <property type="nucleotide sequence ID" value="NZ_RSDW01000001.1"/>
</dbReference>
<keyword evidence="1" id="KW-0732">Signal</keyword>
<comment type="caution">
    <text evidence="2">The sequence shown here is derived from an EMBL/GenBank/DDBJ whole genome shotgun (WGS) entry which is preliminary data.</text>
</comment>
<reference evidence="2 3" key="1">
    <citation type="submission" date="2018-12" db="EMBL/GenBank/DDBJ databases">
        <title>Sequencing of bacterial isolates from soil warming experiment in Harvard Forest, Massachusetts, USA.</title>
        <authorList>
            <person name="Deangelis K."/>
        </authorList>
    </citation>
    <scope>NUCLEOTIDE SEQUENCE [LARGE SCALE GENOMIC DNA]</scope>
    <source>
        <strain evidence="2 3">EB153</strain>
    </source>
</reference>
<dbReference type="AlphaFoldDB" id="A0A3R9PPD9"/>